<dbReference type="AlphaFoldDB" id="A0A4R5XDW1"/>
<evidence type="ECO:0000313" key="2">
    <source>
        <dbReference type="EMBL" id="TDL29269.1"/>
    </source>
</evidence>
<dbReference type="VEuPathDB" id="FungiDB:BD410DRAFT_833606"/>
<feature type="compositionally biased region" description="Low complexity" evidence="1">
    <location>
        <begin position="454"/>
        <end position="467"/>
    </location>
</feature>
<name>A0A4R5XDW1_9AGAM</name>
<dbReference type="Gene3D" id="1.25.40.10">
    <property type="entry name" value="Tetratricopeptide repeat domain"/>
    <property type="match status" value="1"/>
</dbReference>
<dbReference type="EMBL" id="ML170156">
    <property type="protein sequence ID" value="TDL29269.1"/>
    <property type="molecule type" value="Genomic_DNA"/>
</dbReference>
<feature type="region of interest" description="Disordered" evidence="1">
    <location>
        <begin position="615"/>
        <end position="650"/>
    </location>
</feature>
<dbReference type="OrthoDB" id="276151at2759"/>
<evidence type="ECO:0000256" key="1">
    <source>
        <dbReference type="SAM" id="MobiDB-lite"/>
    </source>
</evidence>
<gene>
    <name evidence="2" type="ORF">BD410DRAFT_833606</name>
</gene>
<organism evidence="2 3">
    <name type="scientific">Rickenella mellea</name>
    <dbReference type="NCBI Taxonomy" id="50990"/>
    <lineage>
        <taxon>Eukaryota</taxon>
        <taxon>Fungi</taxon>
        <taxon>Dikarya</taxon>
        <taxon>Basidiomycota</taxon>
        <taxon>Agaricomycotina</taxon>
        <taxon>Agaricomycetes</taxon>
        <taxon>Hymenochaetales</taxon>
        <taxon>Rickenellaceae</taxon>
        <taxon>Rickenella</taxon>
    </lineage>
</organism>
<feature type="region of interest" description="Disordered" evidence="1">
    <location>
        <begin position="591"/>
        <end position="610"/>
    </location>
</feature>
<sequence>MSQRLSSTLAVKAPEPLLDRHTPVADTTTDFKAKLRRRKFDDLLDSLDRHNATPARAWGYYADLLEFLGYEKLPLEIHQRVLRKCAPPTHELRSAAARRLQAGNVPKTPHIYESRFRVIIRNMRAAGLTPALEDYNFILGQFAAVGHHEGVVQVLTEMGSSGVPPDARSYALGLQAIAHRLTLPCPEDQLAERSDTCSQMSLHIVRHMTENAIPITSAIADLETRIIKDTGNQQLFESVIEATYGVNLEYPDSWPLKYSNANGRDEEHILHYQPLTASSLNTIIDFLGRSGRILKMVQAFEVLTSPLRIDSNTTDPPFDDEDDDFSFQSTGQSTIPLPLPHAQPNITSFNFAIRHASRAMHKVFARHYALQAKYLDRKSSARLQHDIQTKPLAEIRRPSISVNRGTFLPILGLANRDRDLPLMKWLLDNVREVKKCKRRDLAYFTDLAGERLAQPPSSQSSVMSNQSGDNPHSLQDHTGVKDDCGENFQPARKPPSHPLDIDIDSTLDDPPSPPKPFHIILHVKLLLRDLNEIRDLEERVKDAYLRLTERRKERLGRRVWAGKDIYMSDSGRRQLVSREFWKDNVNFLPARMKPSPSKAGGDAYAKQRALAKHYEQRATVDSDRKTAPPVDFLSKKRVDSVEASARTTVP</sequence>
<reference evidence="2 3" key="1">
    <citation type="submission" date="2018-06" db="EMBL/GenBank/DDBJ databases">
        <title>A transcriptomic atlas of mushroom development highlights an independent origin of complex multicellularity.</title>
        <authorList>
            <consortium name="DOE Joint Genome Institute"/>
            <person name="Krizsan K."/>
            <person name="Almasi E."/>
            <person name="Merenyi Z."/>
            <person name="Sahu N."/>
            <person name="Viragh M."/>
            <person name="Koszo T."/>
            <person name="Mondo S."/>
            <person name="Kiss B."/>
            <person name="Balint B."/>
            <person name="Kues U."/>
            <person name="Barry K."/>
            <person name="Hegedus J.C."/>
            <person name="Henrissat B."/>
            <person name="Johnson J."/>
            <person name="Lipzen A."/>
            <person name="Ohm R."/>
            <person name="Nagy I."/>
            <person name="Pangilinan J."/>
            <person name="Yan J."/>
            <person name="Xiong Y."/>
            <person name="Grigoriev I.V."/>
            <person name="Hibbett D.S."/>
            <person name="Nagy L.G."/>
        </authorList>
    </citation>
    <scope>NUCLEOTIDE SEQUENCE [LARGE SCALE GENOMIC DNA]</scope>
    <source>
        <strain evidence="2 3">SZMC22713</strain>
    </source>
</reference>
<proteinExistence type="predicted"/>
<feature type="compositionally biased region" description="Basic and acidic residues" evidence="1">
    <location>
        <begin position="615"/>
        <end position="626"/>
    </location>
</feature>
<dbReference type="STRING" id="50990.A0A4R5XDW1"/>
<dbReference type="Proteomes" id="UP000294933">
    <property type="component" value="Unassembled WGS sequence"/>
</dbReference>
<keyword evidence="3" id="KW-1185">Reference proteome</keyword>
<feature type="region of interest" description="Disordered" evidence="1">
    <location>
        <begin position="453"/>
        <end position="508"/>
    </location>
</feature>
<dbReference type="InterPro" id="IPR011990">
    <property type="entry name" value="TPR-like_helical_dom_sf"/>
</dbReference>
<protein>
    <recommendedName>
        <fullName evidence="4">Pentacotripeptide-repeat region of PRORP domain-containing protein</fullName>
    </recommendedName>
</protein>
<accession>A0A4R5XDW1</accession>
<evidence type="ECO:0008006" key="4">
    <source>
        <dbReference type="Google" id="ProtNLM"/>
    </source>
</evidence>
<evidence type="ECO:0000313" key="3">
    <source>
        <dbReference type="Proteomes" id="UP000294933"/>
    </source>
</evidence>
<feature type="compositionally biased region" description="Basic and acidic residues" evidence="1">
    <location>
        <begin position="474"/>
        <end position="484"/>
    </location>
</feature>